<accession>A0ACB8TD82</accession>
<keyword evidence="2" id="KW-1185">Reference proteome</keyword>
<reference evidence="1" key="1">
    <citation type="submission" date="2021-03" db="EMBL/GenBank/DDBJ databases">
        <authorList>
            <consortium name="DOE Joint Genome Institute"/>
            <person name="Ahrendt S."/>
            <person name="Looney B.P."/>
            <person name="Miyauchi S."/>
            <person name="Morin E."/>
            <person name="Drula E."/>
            <person name="Courty P.E."/>
            <person name="Chicoki N."/>
            <person name="Fauchery L."/>
            <person name="Kohler A."/>
            <person name="Kuo A."/>
            <person name="Labutti K."/>
            <person name="Pangilinan J."/>
            <person name="Lipzen A."/>
            <person name="Riley R."/>
            <person name="Andreopoulos W."/>
            <person name="He G."/>
            <person name="Johnson J."/>
            <person name="Barry K.W."/>
            <person name="Grigoriev I.V."/>
            <person name="Nagy L."/>
            <person name="Hibbett D."/>
            <person name="Henrissat B."/>
            <person name="Matheny P.B."/>
            <person name="Labbe J."/>
            <person name="Martin F."/>
        </authorList>
    </citation>
    <scope>NUCLEOTIDE SEQUENCE</scope>
    <source>
        <strain evidence="1">HHB10654</strain>
    </source>
</reference>
<comment type="caution">
    <text evidence="1">The sequence shown here is derived from an EMBL/GenBank/DDBJ whole genome shotgun (WGS) entry which is preliminary data.</text>
</comment>
<reference evidence="1" key="2">
    <citation type="journal article" date="2022" name="New Phytol.">
        <title>Evolutionary transition to the ectomycorrhizal habit in the genomes of a hyperdiverse lineage of mushroom-forming fungi.</title>
        <authorList>
            <person name="Looney B."/>
            <person name="Miyauchi S."/>
            <person name="Morin E."/>
            <person name="Drula E."/>
            <person name="Courty P.E."/>
            <person name="Kohler A."/>
            <person name="Kuo A."/>
            <person name="LaButti K."/>
            <person name="Pangilinan J."/>
            <person name="Lipzen A."/>
            <person name="Riley R."/>
            <person name="Andreopoulos W."/>
            <person name="He G."/>
            <person name="Johnson J."/>
            <person name="Nolan M."/>
            <person name="Tritt A."/>
            <person name="Barry K.W."/>
            <person name="Grigoriev I.V."/>
            <person name="Nagy L.G."/>
            <person name="Hibbett D."/>
            <person name="Henrissat B."/>
            <person name="Matheny P.B."/>
            <person name="Labbe J."/>
            <person name="Martin F.M."/>
        </authorList>
    </citation>
    <scope>NUCLEOTIDE SEQUENCE</scope>
    <source>
        <strain evidence="1">HHB10654</strain>
    </source>
</reference>
<evidence type="ECO:0000313" key="1">
    <source>
        <dbReference type="EMBL" id="KAI0066389.1"/>
    </source>
</evidence>
<protein>
    <submittedName>
        <fullName evidence="1">Uncharacterized protein</fullName>
    </submittedName>
</protein>
<organism evidence="1 2">
    <name type="scientific">Artomyces pyxidatus</name>
    <dbReference type="NCBI Taxonomy" id="48021"/>
    <lineage>
        <taxon>Eukaryota</taxon>
        <taxon>Fungi</taxon>
        <taxon>Dikarya</taxon>
        <taxon>Basidiomycota</taxon>
        <taxon>Agaricomycotina</taxon>
        <taxon>Agaricomycetes</taxon>
        <taxon>Russulales</taxon>
        <taxon>Auriscalpiaceae</taxon>
        <taxon>Artomyces</taxon>
    </lineage>
</organism>
<proteinExistence type="predicted"/>
<dbReference type="EMBL" id="MU277192">
    <property type="protein sequence ID" value="KAI0066389.1"/>
    <property type="molecule type" value="Genomic_DNA"/>
</dbReference>
<gene>
    <name evidence="1" type="ORF">BV25DRAFT_1835461</name>
</gene>
<sequence>MATLDDGSESPDARYSDSVTEAQRELDADFVAMHLTFCSINEKHNAHSPVSRLPVELLTRIFHLVAISERAGDVLWRTSFRDPIGSRLGWIKVTFVCRRWREVALGCAKLWSNVPLSLAQDLPPWW</sequence>
<name>A0ACB8TD82_9AGAM</name>
<dbReference type="Proteomes" id="UP000814140">
    <property type="component" value="Unassembled WGS sequence"/>
</dbReference>
<evidence type="ECO:0000313" key="2">
    <source>
        <dbReference type="Proteomes" id="UP000814140"/>
    </source>
</evidence>